<dbReference type="InterPro" id="IPR016169">
    <property type="entry name" value="FAD-bd_PCMH_sub2"/>
</dbReference>
<dbReference type="Pfam" id="PF04030">
    <property type="entry name" value="ALO"/>
    <property type="match status" value="1"/>
</dbReference>
<proteinExistence type="predicted"/>
<keyword evidence="7" id="KW-1185">Reference proteome</keyword>
<sequence>MRLLPQGGSQLGFLLRRISTTAGTKAAGSGNGGVGAYFRGRTGGSPPSFPQEGGGGPLPPGFGRPELSPGRRAAATFFRFFLPVSGVGMMWYAYTHPDQDDLVGKRFPPELQYLAAQQTPNTDPLTNWSGTHQQTPKRFFHPESEAEVEAFLRIAARRGERLRPAGSGLSPNGAALSDEGVLALGAMDRVIGVDREKMQVTVQAGCRVQQVADALAPHGLTLQNYASIREQQIGGITQVGAHGTGPRLPPVDEQVVAMRLATPGLGTIALSEEEEPELFRLARVGLGSLGIMTQATLRVVPRHQLIERTFTASRAEVRRNHVKWLQENKHIKYLYIPYTDTVVVVQANPGSSAEQLRVAKEQAASPAHPPEERTEALRRLYASVLPASDPAGLTAPQLRDALLAAGPGPLDAGWVAAVNGAEAEYWRRSAGVRVGYSDEVLGFDCGGQQWVMEVAFPVAGSLEGLRRGAKTRDMEFMEALMKEIEKARLPAPAPIEVRWSAGSSSPLSPAAGPPESLHCWVGVIMYLPQEQQQRDKVTQAFREYARLVETKLMPRFNATWHWAKLEAGPGSGRSEEEVAAVVRPRLAARFGPALRSLARYRGVLDPSGSLGNGWLDAVIGPAPQQGQPQGE</sequence>
<dbReference type="InterPro" id="IPR010031">
    <property type="entry name" value="FAD_lactone_oxidase-like"/>
</dbReference>
<name>A0AAD3DL48_9CHLO</name>
<dbReference type="InterPro" id="IPR010029">
    <property type="entry name" value="GL_DH"/>
</dbReference>
<comment type="caution">
    <text evidence="6">The sequence shown here is derived from an EMBL/GenBank/DDBJ whole genome shotgun (WGS) entry which is preliminary data.</text>
</comment>
<dbReference type="GO" id="GO:0003885">
    <property type="term" value="F:D-arabinono-1,4-lactone oxidase activity"/>
    <property type="evidence" value="ECO:0007669"/>
    <property type="project" value="InterPro"/>
</dbReference>
<dbReference type="Proteomes" id="UP001054857">
    <property type="component" value="Unassembled WGS sequence"/>
</dbReference>
<dbReference type="InterPro" id="IPR006094">
    <property type="entry name" value="Oxid_FAD_bind_N"/>
</dbReference>
<dbReference type="PROSITE" id="PS51387">
    <property type="entry name" value="FAD_PCMH"/>
    <property type="match status" value="1"/>
</dbReference>
<dbReference type="Pfam" id="PF01565">
    <property type="entry name" value="FAD_binding_4"/>
    <property type="match status" value="1"/>
</dbReference>
<dbReference type="InterPro" id="IPR036318">
    <property type="entry name" value="FAD-bd_PCMH-like_sf"/>
</dbReference>
<dbReference type="Gene3D" id="3.30.70.2520">
    <property type="match status" value="1"/>
</dbReference>
<evidence type="ECO:0000313" key="7">
    <source>
        <dbReference type="Proteomes" id="UP001054857"/>
    </source>
</evidence>
<evidence type="ECO:0000256" key="4">
    <source>
        <dbReference type="SAM" id="MobiDB-lite"/>
    </source>
</evidence>
<evidence type="ECO:0000256" key="2">
    <source>
        <dbReference type="ARBA" id="ARBA00005147"/>
    </source>
</evidence>
<accession>A0AAD3DL48</accession>
<dbReference type="Gene3D" id="3.30.43.10">
    <property type="entry name" value="Uridine Diphospho-n-acetylenolpyruvylglucosamine Reductase, domain 2"/>
    <property type="match status" value="1"/>
</dbReference>
<keyword evidence="3" id="KW-0560">Oxidoreductase</keyword>
<dbReference type="SUPFAM" id="SSF56176">
    <property type="entry name" value="FAD-binding/transporter-associated domain-like"/>
    <property type="match status" value="1"/>
</dbReference>
<feature type="non-terminal residue" evidence="6">
    <location>
        <position position="631"/>
    </location>
</feature>
<dbReference type="PANTHER" id="PTHR43762">
    <property type="entry name" value="L-GULONOLACTONE OXIDASE"/>
    <property type="match status" value="1"/>
</dbReference>
<dbReference type="PANTHER" id="PTHR43762:SF1">
    <property type="entry name" value="D-ARABINONO-1,4-LACTONE OXIDASE"/>
    <property type="match status" value="1"/>
</dbReference>
<dbReference type="AlphaFoldDB" id="A0AAD3DL48"/>
<dbReference type="GO" id="GO:0071949">
    <property type="term" value="F:FAD binding"/>
    <property type="evidence" value="ECO:0007669"/>
    <property type="project" value="InterPro"/>
</dbReference>
<dbReference type="InterPro" id="IPR016167">
    <property type="entry name" value="FAD-bd_PCMH_sub1"/>
</dbReference>
<comment type="cofactor">
    <cofactor evidence="1">
        <name>FAD</name>
        <dbReference type="ChEBI" id="CHEBI:57692"/>
    </cofactor>
</comment>
<feature type="region of interest" description="Disordered" evidence="4">
    <location>
        <begin position="37"/>
        <end position="62"/>
    </location>
</feature>
<organism evidence="6 7">
    <name type="scientific">Astrephomene gubernaculifera</name>
    <dbReference type="NCBI Taxonomy" id="47775"/>
    <lineage>
        <taxon>Eukaryota</taxon>
        <taxon>Viridiplantae</taxon>
        <taxon>Chlorophyta</taxon>
        <taxon>core chlorophytes</taxon>
        <taxon>Chlorophyceae</taxon>
        <taxon>CS clade</taxon>
        <taxon>Chlamydomonadales</taxon>
        <taxon>Astrephomenaceae</taxon>
        <taxon>Astrephomene</taxon>
    </lineage>
</organism>
<feature type="domain" description="FAD-binding PCMH-type" evidence="5">
    <location>
        <begin position="132"/>
        <end position="302"/>
    </location>
</feature>
<reference evidence="6 7" key="1">
    <citation type="journal article" date="2021" name="Sci. Rep.">
        <title>Genome sequencing of the multicellular alga Astrephomene provides insights into convergent evolution of germ-soma differentiation.</title>
        <authorList>
            <person name="Yamashita S."/>
            <person name="Yamamoto K."/>
            <person name="Matsuzaki R."/>
            <person name="Suzuki S."/>
            <person name="Yamaguchi H."/>
            <person name="Hirooka S."/>
            <person name="Minakuchi Y."/>
            <person name="Miyagishima S."/>
            <person name="Kawachi M."/>
            <person name="Toyoda A."/>
            <person name="Nozaki H."/>
        </authorList>
    </citation>
    <scope>NUCLEOTIDE SEQUENCE [LARGE SCALE GENOMIC DNA]</scope>
    <source>
        <strain evidence="6 7">NIES-4017</strain>
    </source>
</reference>
<dbReference type="GO" id="GO:0016020">
    <property type="term" value="C:membrane"/>
    <property type="evidence" value="ECO:0007669"/>
    <property type="project" value="InterPro"/>
</dbReference>
<protein>
    <recommendedName>
        <fullName evidence="5">FAD-binding PCMH-type domain-containing protein</fullName>
    </recommendedName>
</protein>
<dbReference type="EMBL" id="BMAR01000006">
    <property type="protein sequence ID" value="GFR43860.1"/>
    <property type="molecule type" value="Genomic_DNA"/>
</dbReference>
<dbReference type="GO" id="GO:0016633">
    <property type="term" value="F:galactonolactone dehydrogenase activity"/>
    <property type="evidence" value="ECO:0007669"/>
    <property type="project" value="InterPro"/>
</dbReference>
<evidence type="ECO:0000313" key="6">
    <source>
        <dbReference type="EMBL" id="GFR43860.1"/>
    </source>
</evidence>
<evidence type="ECO:0000259" key="5">
    <source>
        <dbReference type="PROSITE" id="PS51387"/>
    </source>
</evidence>
<comment type="pathway">
    <text evidence="2">Cofactor biosynthesis; L-ascorbate biosynthesis.</text>
</comment>
<dbReference type="InterPro" id="IPR016166">
    <property type="entry name" value="FAD-bd_PCMH"/>
</dbReference>
<dbReference type="Gene3D" id="3.30.465.10">
    <property type="match status" value="1"/>
</dbReference>
<evidence type="ECO:0000256" key="1">
    <source>
        <dbReference type="ARBA" id="ARBA00001974"/>
    </source>
</evidence>
<gene>
    <name evidence="6" type="ORF">Agub_g4987</name>
</gene>
<evidence type="ECO:0000256" key="3">
    <source>
        <dbReference type="ARBA" id="ARBA00023002"/>
    </source>
</evidence>
<dbReference type="NCBIfam" id="TIGR01676">
    <property type="entry name" value="GLDHase"/>
    <property type="match status" value="1"/>
</dbReference>
<dbReference type="InterPro" id="IPR007173">
    <property type="entry name" value="ALO_C"/>
</dbReference>